<evidence type="ECO:0000313" key="1">
    <source>
        <dbReference type="EMBL" id="POG65996.1"/>
    </source>
</evidence>
<name>A0A2P4PKS8_RHIID</name>
<accession>A0A2P4PKS8</accession>
<dbReference type="Proteomes" id="UP000018888">
    <property type="component" value="Unassembled WGS sequence"/>
</dbReference>
<sequence length="59" mass="7060">MLFHPFLLLVMLFLFGRFWRWYRLFYILVIVFSPDRDLSSRHCSTVIMFESSTHSVSGG</sequence>
<evidence type="ECO:0000313" key="2">
    <source>
        <dbReference type="Proteomes" id="UP000018888"/>
    </source>
</evidence>
<organism evidence="1 2">
    <name type="scientific">Rhizophagus irregularis (strain DAOM 181602 / DAOM 197198 / MUCL 43194)</name>
    <name type="common">Arbuscular mycorrhizal fungus</name>
    <name type="synonym">Glomus intraradices</name>
    <dbReference type="NCBI Taxonomy" id="747089"/>
    <lineage>
        <taxon>Eukaryota</taxon>
        <taxon>Fungi</taxon>
        <taxon>Fungi incertae sedis</taxon>
        <taxon>Mucoromycota</taxon>
        <taxon>Glomeromycotina</taxon>
        <taxon>Glomeromycetes</taxon>
        <taxon>Glomerales</taxon>
        <taxon>Glomeraceae</taxon>
        <taxon>Rhizophagus</taxon>
    </lineage>
</organism>
<comment type="caution">
    <text evidence="1">The sequence shown here is derived from an EMBL/GenBank/DDBJ whole genome shotgun (WGS) entry which is preliminary data.</text>
</comment>
<dbReference type="AlphaFoldDB" id="A0A2P4PKS8"/>
<reference evidence="1 2" key="2">
    <citation type="journal article" date="2018" name="New Phytol.">
        <title>High intraspecific genome diversity in the model arbuscular mycorrhizal symbiont Rhizophagus irregularis.</title>
        <authorList>
            <person name="Chen E.C.H."/>
            <person name="Morin E."/>
            <person name="Beaudet D."/>
            <person name="Noel J."/>
            <person name="Yildirir G."/>
            <person name="Ndikumana S."/>
            <person name="Charron P."/>
            <person name="St-Onge C."/>
            <person name="Giorgi J."/>
            <person name="Kruger M."/>
            <person name="Marton T."/>
            <person name="Ropars J."/>
            <person name="Grigoriev I.V."/>
            <person name="Hainaut M."/>
            <person name="Henrissat B."/>
            <person name="Roux C."/>
            <person name="Martin F."/>
            <person name="Corradi N."/>
        </authorList>
    </citation>
    <scope>NUCLEOTIDE SEQUENCE [LARGE SCALE GENOMIC DNA]</scope>
    <source>
        <strain evidence="1 2">DAOM 197198</strain>
    </source>
</reference>
<keyword evidence="2" id="KW-1185">Reference proteome</keyword>
<protein>
    <submittedName>
        <fullName evidence="1">Uncharacterized protein</fullName>
    </submittedName>
</protein>
<proteinExistence type="predicted"/>
<gene>
    <name evidence="1" type="ORF">GLOIN_2v1661292</name>
</gene>
<reference evidence="1 2" key="1">
    <citation type="journal article" date="2013" name="Proc. Natl. Acad. Sci. U.S.A.">
        <title>Genome of an arbuscular mycorrhizal fungus provides insight into the oldest plant symbiosis.</title>
        <authorList>
            <person name="Tisserant E."/>
            <person name="Malbreil M."/>
            <person name="Kuo A."/>
            <person name="Kohler A."/>
            <person name="Symeonidi A."/>
            <person name="Balestrini R."/>
            <person name="Charron P."/>
            <person name="Duensing N."/>
            <person name="Frei Dit Frey N."/>
            <person name="Gianinazzi-Pearson V."/>
            <person name="Gilbert L.B."/>
            <person name="Handa Y."/>
            <person name="Herr J.R."/>
            <person name="Hijri M."/>
            <person name="Koul R."/>
            <person name="Kawaguchi M."/>
            <person name="Krajinski F."/>
            <person name="Lammers P.J."/>
            <person name="Masclaux F.G."/>
            <person name="Murat C."/>
            <person name="Morin E."/>
            <person name="Ndikumana S."/>
            <person name="Pagni M."/>
            <person name="Petitpierre D."/>
            <person name="Requena N."/>
            <person name="Rosikiewicz P."/>
            <person name="Riley R."/>
            <person name="Saito K."/>
            <person name="San Clemente H."/>
            <person name="Shapiro H."/>
            <person name="van Tuinen D."/>
            <person name="Becard G."/>
            <person name="Bonfante P."/>
            <person name="Paszkowski U."/>
            <person name="Shachar-Hill Y.Y."/>
            <person name="Tuskan G.A."/>
            <person name="Young P.W."/>
            <person name="Sanders I.R."/>
            <person name="Henrissat B."/>
            <person name="Rensing S.A."/>
            <person name="Grigoriev I.V."/>
            <person name="Corradi N."/>
            <person name="Roux C."/>
            <person name="Martin F."/>
        </authorList>
    </citation>
    <scope>NUCLEOTIDE SEQUENCE [LARGE SCALE GENOMIC DNA]</scope>
    <source>
        <strain evidence="1 2">DAOM 197198</strain>
    </source>
</reference>
<dbReference type="EMBL" id="AUPC02000201">
    <property type="protein sequence ID" value="POG65996.1"/>
    <property type="molecule type" value="Genomic_DNA"/>
</dbReference>